<keyword evidence="2" id="KW-0464">Manganese</keyword>
<dbReference type="PIRSF" id="PIRSF005962">
    <property type="entry name" value="Pept_M20D_amidohydro"/>
    <property type="match status" value="1"/>
</dbReference>
<feature type="binding site" evidence="2">
    <location>
        <position position="100"/>
    </location>
    <ligand>
        <name>Mn(2+)</name>
        <dbReference type="ChEBI" id="CHEBI:29035"/>
        <label>2</label>
    </ligand>
</feature>
<feature type="binding site" evidence="2">
    <location>
        <position position="102"/>
    </location>
    <ligand>
        <name>Mn(2+)</name>
        <dbReference type="ChEBI" id="CHEBI:29035"/>
        <label>2</label>
    </ligand>
</feature>
<comment type="cofactor">
    <cofactor evidence="2">
        <name>Mn(2+)</name>
        <dbReference type="ChEBI" id="CHEBI:29035"/>
    </cofactor>
    <text evidence="2">The Mn(2+) ion enhances activity.</text>
</comment>
<dbReference type="InterPro" id="IPR002933">
    <property type="entry name" value="Peptidase_M20"/>
</dbReference>
<dbReference type="EMBL" id="BNCJ01000010">
    <property type="protein sequence ID" value="GHF59377.1"/>
    <property type="molecule type" value="Genomic_DNA"/>
</dbReference>
<reference evidence="4" key="2">
    <citation type="submission" date="2020-09" db="EMBL/GenBank/DDBJ databases">
        <authorList>
            <person name="Sun Q."/>
            <person name="Kim S."/>
        </authorList>
    </citation>
    <scope>NUCLEOTIDE SEQUENCE</scope>
    <source>
        <strain evidence="4">KCTC 42650</strain>
    </source>
</reference>
<feature type="domain" description="Peptidase M20 dimerisation" evidence="3">
    <location>
        <begin position="184"/>
        <end position="277"/>
    </location>
</feature>
<keyword evidence="2" id="KW-0479">Metal-binding</keyword>
<dbReference type="PANTHER" id="PTHR11014:SF169">
    <property type="entry name" value="CLAN MH, FAMILY M20, PEPTIDASE T-LIKE METALLOPEPTIDASE"/>
    <property type="match status" value="1"/>
</dbReference>
<accession>A0A8J3GZ38</accession>
<dbReference type="SUPFAM" id="SSF55031">
    <property type="entry name" value="Bacterial exopeptidase dimerisation domain"/>
    <property type="match status" value="1"/>
</dbReference>
<evidence type="ECO:0000256" key="1">
    <source>
        <dbReference type="ARBA" id="ARBA00022801"/>
    </source>
</evidence>
<dbReference type="PANTHER" id="PTHR11014">
    <property type="entry name" value="PEPTIDASE M20 FAMILY MEMBER"/>
    <property type="match status" value="1"/>
</dbReference>
<keyword evidence="1" id="KW-0378">Hydrolase</keyword>
<feature type="binding site" evidence="2">
    <location>
        <position position="161"/>
    </location>
    <ligand>
        <name>Mn(2+)</name>
        <dbReference type="ChEBI" id="CHEBI:29035"/>
        <label>2</label>
    </ligand>
</feature>
<dbReference type="NCBIfam" id="TIGR01891">
    <property type="entry name" value="amidohydrolases"/>
    <property type="match status" value="1"/>
</dbReference>
<keyword evidence="5" id="KW-1185">Reference proteome</keyword>
<dbReference type="Gene3D" id="3.40.630.10">
    <property type="entry name" value="Zn peptidases"/>
    <property type="match status" value="1"/>
</dbReference>
<dbReference type="GO" id="GO:0016787">
    <property type="term" value="F:hydrolase activity"/>
    <property type="evidence" value="ECO:0007669"/>
    <property type="project" value="UniProtKB-KW"/>
</dbReference>
<dbReference type="SUPFAM" id="SSF53187">
    <property type="entry name" value="Zn-dependent exopeptidases"/>
    <property type="match status" value="1"/>
</dbReference>
<dbReference type="AlphaFoldDB" id="A0A8J3GZ38"/>
<dbReference type="Proteomes" id="UP000626220">
    <property type="component" value="Unassembled WGS sequence"/>
</dbReference>
<feature type="binding site" evidence="2">
    <location>
        <position position="355"/>
    </location>
    <ligand>
        <name>Mn(2+)</name>
        <dbReference type="ChEBI" id="CHEBI:29035"/>
        <label>2</label>
    </ligand>
</feature>
<evidence type="ECO:0000259" key="3">
    <source>
        <dbReference type="Pfam" id="PF07687"/>
    </source>
</evidence>
<evidence type="ECO:0000313" key="4">
    <source>
        <dbReference type="EMBL" id="GHF59377.1"/>
    </source>
</evidence>
<dbReference type="Pfam" id="PF01546">
    <property type="entry name" value="Peptidase_M20"/>
    <property type="match status" value="1"/>
</dbReference>
<dbReference type="InterPro" id="IPR036264">
    <property type="entry name" value="Bact_exopeptidase_dim_dom"/>
</dbReference>
<name>A0A8J3GZ38_9RHOB</name>
<comment type="caution">
    <text evidence="4">The sequence shown here is derived from an EMBL/GenBank/DDBJ whole genome shotgun (WGS) entry which is preliminary data.</text>
</comment>
<dbReference type="RefSeq" id="WP_229864213.1">
    <property type="nucleotide sequence ID" value="NZ_BNCJ01000010.1"/>
</dbReference>
<dbReference type="InterPro" id="IPR017439">
    <property type="entry name" value="Amidohydrolase"/>
</dbReference>
<feature type="binding site" evidence="2">
    <location>
        <position position="135"/>
    </location>
    <ligand>
        <name>Mn(2+)</name>
        <dbReference type="ChEBI" id="CHEBI:29035"/>
        <label>2</label>
    </ligand>
</feature>
<dbReference type="Gene3D" id="3.30.70.360">
    <property type="match status" value="1"/>
</dbReference>
<dbReference type="Pfam" id="PF07687">
    <property type="entry name" value="M20_dimer"/>
    <property type="match status" value="1"/>
</dbReference>
<evidence type="ECO:0000313" key="5">
    <source>
        <dbReference type="Proteomes" id="UP000626220"/>
    </source>
</evidence>
<organism evidence="4 5">
    <name type="scientific">Seohaeicola zhoushanensis</name>
    <dbReference type="NCBI Taxonomy" id="1569283"/>
    <lineage>
        <taxon>Bacteria</taxon>
        <taxon>Pseudomonadati</taxon>
        <taxon>Pseudomonadota</taxon>
        <taxon>Alphaproteobacteria</taxon>
        <taxon>Rhodobacterales</taxon>
        <taxon>Roseobacteraceae</taxon>
        <taxon>Seohaeicola</taxon>
    </lineage>
</organism>
<proteinExistence type="predicted"/>
<dbReference type="GO" id="GO:0046872">
    <property type="term" value="F:metal ion binding"/>
    <property type="evidence" value="ECO:0007669"/>
    <property type="project" value="UniProtKB-KW"/>
</dbReference>
<sequence length="389" mass="40714">MIQLGNSDIVQLTAFRRELHRFPEVSGQEEATARRVVAALRGTGPDRIVTGLGGHGVAAVYEGTSEGPSVLVRCELDALPIEELSAAAHRSTVPGTGHLCGHDGHMAVLMGVARVLGRSRPEHGRIVLLFQPAEEDGSGAAKVLADPQFEALRSDYALSLHNMPGMPLGQVALAAGPMNCASRGALIRLRGRTAHASMPETGLSPMVALSRLMPALTALGQGSGPSDPGFRLVTVTHARLGEPAFGIAPGEAELWATLRTTRDEDMAALVAAVEELVLEMGAGLVPEIGYHDVFRACGNHPEATDILARALTAEGVSWDAGDLPMRASEDFGRFGDVSKSAMFLLGAGEETPALHNPDYDFPDELIPLGAGIFLAALAQVPGIGGFKPV</sequence>
<protein>
    <submittedName>
        <fullName evidence="4">Amidohydrolase</fullName>
    </submittedName>
</protein>
<reference evidence="4" key="1">
    <citation type="journal article" date="2014" name="Int. J. Syst. Evol. Microbiol.">
        <title>Complete genome sequence of Corynebacterium casei LMG S-19264T (=DSM 44701T), isolated from a smear-ripened cheese.</title>
        <authorList>
            <consortium name="US DOE Joint Genome Institute (JGI-PGF)"/>
            <person name="Walter F."/>
            <person name="Albersmeier A."/>
            <person name="Kalinowski J."/>
            <person name="Ruckert C."/>
        </authorList>
    </citation>
    <scope>NUCLEOTIDE SEQUENCE</scope>
    <source>
        <strain evidence="4">KCTC 42650</strain>
    </source>
</reference>
<dbReference type="InterPro" id="IPR011650">
    <property type="entry name" value="Peptidase_M20_dimer"/>
</dbReference>
<evidence type="ECO:0000256" key="2">
    <source>
        <dbReference type="PIRSR" id="PIRSR005962-1"/>
    </source>
</evidence>
<gene>
    <name evidence="4" type="ORF">GCM10017056_33690</name>
</gene>